<dbReference type="InterPro" id="IPR005850">
    <property type="entry name" value="GalP_Utransf_C"/>
</dbReference>
<feature type="binding site" description="in other chain" evidence="13">
    <location>
        <position position="346"/>
    </location>
    <ligand>
        <name>UDP-alpha-D-glucose</name>
        <dbReference type="ChEBI" id="CHEBI:58885"/>
        <note>ligand shared between dimeric partners</note>
    </ligand>
</feature>
<dbReference type="GO" id="GO:0008270">
    <property type="term" value="F:zinc ion binding"/>
    <property type="evidence" value="ECO:0007669"/>
    <property type="project" value="InterPro"/>
</dbReference>
<feature type="binding site" evidence="13">
    <location>
        <begin position="339"/>
        <end position="340"/>
    </location>
    <ligand>
        <name>UDP-alpha-D-glucose</name>
        <dbReference type="ChEBI" id="CHEBI:58885"/>
        <note>ligand shared between dimeric partners</note>
    </ligand>
</feature>
<dbReference type="PIRSF" id="PIRSF000808">
    <property type="entry name" value="GalT"/>
    <property type="match status" value="1"/>
</dbReference>
<dbReference type="InterPro" id="IPR005849">
    <property type="entry name" value="GalP_Utransf_N"/>
</dbReference>
<evidence type="ECO:0000256" key="4">
    <source>
        <dbReference type="ARBA" id="ARBA00012384"/>
    </source>
</evidence>
<dbReference type="PANTHER" id="PTHR11943:SF1">
    <property type="entry name" value="GALACTOSE-1-PHOSPHATE URIDYLYLTRANSFERASE"/>
    <property type="match status" value="1"/>
</dbReference>
<evidence type="ECO:0000256" key="2">
    <source>
        <dbReference type="ARBA" id="ARBA00004947"/>
    </source>
</evidence>
<evidence type="ECO:0000256" key="14">
    <source>
        <dbReference type="PIRSR" id="PIRSR000808-3"/>
    </source>
</evidence>
<comment type="pathway">
    <text evidence="2 16">Carbohydrate metabolism; galactose metabolism.</text>
</comment>
<dbReference type="SUPFAM" id="SSF54197">
    <property type="entry name" value="HIT-like"/>
    <property type="match status" value="2"/>
</dbReference>
<feature type="binding site" evidence="14">
    <location>
        <position position="173"/>
    </location>
    <ligand>
        <name>Zn(2+)</name>
        <dbReference type="ChEBI" id="CHEBI:29105"/>
    </ligand>
</feature>
<dbReference type="CDD" id="cd00608">
    <property type="entry name" value="GalT"/>
    <property type="match status" value="1"/>
</dbReference>
<feature type="binding site" description="in other chain" evidence="13">
    <location>
        <begin position="79"/>
        <end position="80"/>
    </location>
    <ligand>
        <name>UDP-alpha-D-glucose</name>
        <dbReference type="ChEBI" id="CHEBI:58885"/>
        <note>ligand shared between dimeric partners</note>
    </ligand>
</feature>
<feature type="binding site" evidence="14">
    <location>
        <position position="57"/>
    </location>
    <ligand>
        <name>Zn(2+)</name>
        <dbReference type="ChEBI" id="CHEBI:29105"/>
    </ligand>
</feature>
<keyword evidence="15" id="KW-0408">Iron</keyword>
<comment type="similarity">
    <text evidence="3 16">Belongs to the galactose-1-phosphate uridylyltransferase type 1 family.</text>
</comment>
<evidence type="ECO:0000256" key="11">
    <source>
        <dbReference type="ARBA" id="ARBA00023277"/>
    </source>
</evidence>
<evidence type="ECO:0000256" key="12">
    <source>
        <dbReference type="PIRSR" id="PIRSR000808-1"/>
    </source>
</evidence>
<feature type="binding site" evidence="13">
    <location>
        <begin position="30"/>
        <end position="33"/>
    </location>
    <ligand>
        <name>UDP-alpha-D-glucose</name>
        <dbReference type="ChEBI" id="CHEBI:58885"/>
        <note>ligand shared between dimeric partners</note>
    </ligand>
</feature>
<sequence length="372" mass="42858">MSTTKFDIVEHSHRRFNPLTNSWVLCSPHRTKRPWQGQVEAATHEVLPEFEPNCYLCPGNVRAQGGVNPNYENTFIFNNDFAAVRKEQPEFSNSSISEKFSSLLRLESVRGECKVICYSPKHNVTMAEMSESSILEIIKHWILSFLSLSIHDYVFYIQIFENKGSIMGCSNPHPHGQMWCTSVIPEEPSKEISSMRSYYDSHGSCLLCDYVSLETPLNNITNTITSAESNNSRVICENNSFLCLIPFWAIWPFETIIISKQHITKITDLNEQQQSDFANIMRRITCRYDNLFECSFPYSMGIHQAPVDNAEHDFDSHLHVHFYPPLLRSPTIKKFMVGYELLAEPQRDLTPEQAATRLRACSEIHYKLSPDR</sequence>
<feature type="binding site" evidence="14">
    <location>
        <position position="54"/>
    </location>
    <ligand>
        <name>Zn(2+)</name>
        <dbReference type="ChEBI" id="CHEBI:29105"/>
    </ligand>
</feature>
<keyword evidence="9 14" id="KW-0862">Zinc</keyword>
<dbReference type="EMBL" id="CAJVPL010000613">
    <property type="protein sequence ID" value="CAG8514523.1"/>
    <property type="molecule type" value="Genomic_DNA"/>
</dbReference>
<dbReference type="InterPro" id="IPR036265">
    <property type="entry name" value="HIT-like_sf"/>
</dbReference>
<dbReference type="InterPro" id="IPR001937">
    <property type="entry name" value="GalP_UDPtransf1"/>
</dbReference>
<keyword evidence="20" id="KW-1185">Reference proteome</keyword>
<proteinExistence type="inferred from homology"/>
<evidence type="ECO:0000256" key="7">
    <source>
        <dbReference type="ARBA" id="ARBA00022695"/>
    </source>
</evidence>
<dbReference type="AlphaFoldDB" id="A0A9N9A1G0"/>
<evidence type="ECO:0000256" key="1">
    <source>
        <dbReference type="ARBA" id="ARBA00001107"/>
    </source>
</evidence>
<evidence type="ECO:0000256" key="16">
    <source>
        <dbReference type="RuleBase" id="RU000506"/>
    </source>
</evidence>
<feature type="binding site" evidence="13">
    <location>
        <begin position="334"/>
        <end position="335"/>
    </location>
    <ligand>
        <name>UDP-alpha-D-glucose</name>
        <dbReference type="ChEBI" id="CHEBI:58885"/>
        <note>ligand shared between dimeric partners</note>
    </ligand>
</feature>
<dbReference type="Gene3D" id="3.30.428.10">
    <property type="entry name" value="HIT-like"/>
    <property type="match status" value="2"/>
</dbReference>
<keyword evidence="7 16" id="KW-0548">Nucleotidyltransferase</keyword>
<feature type="binding site" evidence="15">
    <location>
        <position position="191"/>
    </location>
    <ligand>
        <name>Fe cation</name>
        <dbReference type="ChEBI" id="CHEBI:24875"/>
    </ligand>
</feature>
<dbReference type="GO" id="GO:0008108">
    <property type="term" value="F:UDP-glucose:hexose-1-phosphate uridylyltransferase activity"/>
    <property type="evidence" value="ECO:0007669"/>
    <property type="project" value="UniProtKB-EC"/>
</dbReference>
<evidence type="ECO:0000256" key="5">
    <source>
        <dbReference type="ARBA" id="ARBA00016340"/>
    </source>
</evidence>
<evidence type="ECO:0000256" key="8">
    <source>
        <dbReference type="ARBA" id="ARBA00022723"/>
    </source>
</evidence>
<keyword evidence="6 16" id="KW-0808">Transferase</keyword>
<keyword evidence="10 16" id="KW-0299">Galactose metabolism</keyword>
<feature type="domain" description="Galactose-1-phosphate uridyl transferase C-terminal" evidence="18">
    <location>
        <begin position="192"/>
        <end position="368"/>
    </location>
</feature>
<feature type="active site" description="Tele-UMP-histidine intermediate" evidence="12">
    <location>
        <position position="175"/>
    </location>
</feature>
<feature type="binding site" evidence="15">
    <location>
        <position position="303"/>
    </location>
    <ligand>
        <name>Fe cation</name>
        <dbReference type="ChEBI" id="CHEBI:24875"/>
    </ligand>
</feature>
<keyword evidence="8 14" id="KW-0479">Metal-binding</keyword>
<evidence type="ECO:0000256" key="9">
    <source>
        <dbReference type="ARBA" id="ARBA00022833"/>
    </source>
</evidence>
<dbReference type="FunFam" id="3.30.428.10:FF:000001">
    <property type="entry name" value="Galactose-1-phosphate uridylyltransferase"/>
    <property type="match status" value="1"/>
</dbReference>
<feature type="binding site" evidence="14">
    <location>
        <position position="122"/>
    </location>
    <ligand>
        <name>Zn(2+)</name>
        <dbReference type="ChEBI" id="CHEBI:29105"/>
    </ligand>
</feature>
<keyword evidence="11 16" id="KW-0119">Carbohydrate metabolism</keyword>
<dbReference type="PANTHER" id="PTHR11943">
    <property type="entry name" value="GALACTOSE-1-PHOSPHATE URIDYLYLTRANSFERASE"/>
    <property type="match status" value="1"/>
</dbReference>
<feature type="binding site" description="in other chain" evidence="13">
    <location>
        <position position="162"/>
    </location>
    <ligand>
        <name>UDP-alpha-D-glucose</name>
        <dbReference type="ChEBI" id="CHEBI:58885"/>
        <note>ligand shared between dimeric partners</note>
    </ligand>
</feature>
<dbReference type="Pfam" id="PF02744">
    <property type="entry name" value="GalP_UDP_tr_C"/>
    <property type="match status" value="1"/>
</dbReference>
<feature type="domain" description="Galactose-1-phosphate uridyl transferase N-terminal" evidence="17">
    <location>
        <begin position="5"/>
        <end position="185"/>
    </location>
</feature>
<feature type="binding site" description="in other chain" evidence="13">
    <location>
        <position position="63"/>
    </location>
    <ligand>
        <name>UDP-alpha-D-glucose</name>
        <dbReference type="ChEBI" id="CHEBI:58885"/>
        <note>ligand shared between dimeric partners</note>
    </ligand>
</feature>
<feature type="binding site" description="in other chain" evidence="13">
    <location>
        <position position="177"/>
    </location>
    <ligand>
        <name>UDP-alpha-D-glucose</name>
        <dbReference type="ChEBI" id="CHEBI:58885"/>
        <note>ligand shared between dimeric partners</note>
    </ligand>
</feature>
<evidence type="ECO:0000256" key="15">
    <source>
        <dbReference type="PIRSR" id="PIRSR000808-4"/>
    </source>
</evidence>
<dbReference type="EC" id="2.7.7.12" evidence="4 16"/>
<dbReference type="GO" id="GO:0033499">
    <property type="term" value="P:galactose catabolic process via UDP-galactose, Leloir pathway"/>
    <property type="evidence" value="ECO:0007669"/>
    <property type="project" value="TreeGrafter"/>
</dbReference>
<dbReference type="PROSITE" id="PS00117">
    <property type="entry name" value="GAL_P_UDP_TRANSF_I"/>
    <property type="match status" value="1"/>
</dbReference>
<evidence type="ECO:0000256" key="6">
    <source>
        <dbReference type="ARBA" id="ARBA00022679"/>
    </source>
</evidence>
<feature type="binding site" evidence="15">
    <location>
        <position position="321"/>
    </location>
    <ligand>
        <name>Fe cation</name>
        <dbReference type="ChEBI" id="CHEBI:24875"/>
    </ligand>
</feature>
<evidence type="ECO:0000259" key="17">
    <source>
        <dbReference type="Pfam" id="PF01087"/>
    </source>
</evidence>
<name>A0A9N9A1G0_9GLOM</name>
<accession>A0A9N9A1G0</accession>
<comment type="cofactor">
    <cofactor evidence="15">
        <name>Fe cation</name>
        <dbReference type="ChEBI" id="CHEBI:24875"/>
    </cofactor>
    <text evidence="15">Binds 1 Fe cation per subunit.</text>
</comment>
<dbReference type="NCBIfam" id="NF008724">
    <property type="entry name" value="PRK11720.1"/>
    <property type="match status" value="1"/>
</dbReference>
<feature type="binding site" description="in other chain" evidence="13">
    <location>
        <begin position="168"/>
        <end position="170"/>
    </location>
    <ligand>
        <name>UDP-alpha-D-glucose</name>
        <dbReference type="ChEBI" id="CHEBI:58885"/>
        <note>ligand shared between dimeric partners</note>
    </ligand>
</feature>
<dbReference type="GO" id="GO:0005737">
    <property type="term" value="C:cytoplasm"/>
    <property type="evidence" value="ECO:0007669"/>
    <property type="project" value="TreeGrafter"/>
</dbReference>
<dbReference type="Pfam" id="PF01087">
    <property type="entry name" value="GalP_UDP_transf"/>
    <property type="match status" value="1"/>
</dbReference>
<dbReference type="Proteomes" id="UP000789831">
    <property type="component" value="Unassembled WGS sequence"/>
</dbReference>
<dbReference type="NCBIfam" id="TIGR00209">
    <property type="entry name" value="galT_1"/>
    <property type="match status" value="1"/>
</dbReference>
<evidence type="ECO:0000256" key="10">
    <source>
        <dbReference type="ARBA" id="ARBA00023144"/>
    </source>
</evidence>
<dbReference type="InterPro" id="IPR019779">
    <property type="entry name" value="GalP_UDPtransf1_His-AS"/>
</dbReference>
<evidence type="ECO:0000313" key="19">
    <source>
        <dbReference type="EMBL" id="CAG8514523.1"/>
    </source>
</evidence>
<protein>
    <recommendedName>
        <fullName evidence="5 16">Galactose-1-phosphate uridylyltransferase</fullName>
        <ecNumber evidence="4 16">2.7.7.12</ecNumber>
    </recommendedName>
</protein>
<feature type="binding site" evidence="15">
    <location>
        <position position="319"/>
    </location>
    <ligand>
        <name>Fe cation</name>
        <dbReference type="ChEBI" id="CHEBI:24875"/>
    </ligand>
</feature>
<comment type="caution">
    <text evidence="19">The sequence shown here is derived from an EMBL/GenBank/DDBJ whole genome shotgun (WGS) entry which is preliminary data.</text>
</comment>
<evidence type="ECO:0000313" key="20">
    <source>
        <dbReference type="Proteomes" id="UP000789831"/>
    </source>
</evidence>
<evidence type="ECO:0000256" key="13">
    <source>
        <dbReference type="PIRSR" id="PIRSR000808-2"/>
    </source>
</evidence>
<comment type="cofactor">
    <cofactor evidence="14">
        <name>Zn(2+)</name>
        <dbReference type="ChEBI" id="CHEBI:29105"/>
    </cofactor>
    <text evidence="14">Binds 1 zinc ion per subunit.</text>
</comment>
<gene>
    <name evidence="19" type="ORF">AGERDE_LOCUS4914</name>
</gene>
<comment type="catalytic activity">
    <reaction evidence="1 16">
        <text>alpha-D-galactose 1-phosphate + UDP-alpha-D-glucose = alpha-D-glucose 1-phosphate + UDP-alpha-D-galactose</text>
        <dbReference type="Rhea" id="RHEA:13989"/>
        <dbReference type="ChEBI" id="CHEBI:58336"/>
        <dbReference type="ChEBI" id="CHEBI:58601"/>
        <dbReference type="ChEBI" id="CHEBI:58885"/>
        <dbReference type="ChEBI" id="CHEBI:66914"/>
        <dbReference type="EC" id="2.7.7.12"/>
    </reaction>
</comment>
<organism evidence="19 20">
    <name type="scientific">Ambispora gerdemannii</name>
    <dbReference type="NCBI Taxonomy" id="144530"/>
    <lineage>
        <taxon>Eukaryota</taxon>
        <taxon>Fungi</taxon>
        <taxon>Fungi incertae sedis</taxon>
        <taxon>Mucoromycota</taxon>
        <taxon>Glomeromycotina</taxon>
        <taxon>Glomeromycetes</taxon>
        <taxon>Archaeosporales</taxon>
        <taxon>Ambisporaceae</taxon>
        <taxon>Ambispora</taxon>
    </lineage>
</organism>
<dbReference type="OrthoDB" id="418412at2759"/>
<reference evidence="19" key="1">
    <citation type="submission" date="2021-06" db="EMBL/GenBank/DDBJ databases">
        <authorList>
            <person name="Kallberg Y."/>
            <person name="Tangrot J."/>
            <person name="Rosling A."/>
        </authorList>
    </citation>
    <scope>NUCLEOTIDE SEQUENCE</scope>
    <source>
        <strain evidence="19">MT106</strain>
    </source>
</reference>
<evidence type="ECO:0000259" key="18">
    <source>
        <dbReference type="Pfam" id="PF02744"/>
    </source>
</evidence>
<evidence type="ECO:0000256" key="3">
    <source>
        <dbReference type="ARBA" id="ARBA00010951"/>
    </source>
</evidence>